<evidence type="ECO:0000313" key="2">
    <source>
        <dbReference type="Proteomes" id="UP001062846"/>
    </source>
</evidence>
<sequence length="172" mass="19387">MSSSIISFSRVVIRHIGGVFQASKAAMFALFETLRVEFAPEIHITIVTAGFIESELTQGKYLAKDGKLTLDLDIRDAQVGIVPVQRVDACARAIVNGACRGERYVTEPKWFRVTYWLRVVVPEVIDWTYRMLYMTSPGEPAYEASTKKILDMTGAHRVLYPETIQTPEIKTD</sequence>
<accession>A0ACC0MTV9</accession>
<protein>
    <submittedName>
        <fullName evidence="1">Uncharacterized protein</fullName>
    </submittedName>
</protein>
<dbReference type="EMBL" id="CM046395">
    <property type="protein sequence ID" value="KAI8544011.1"/>
    <property type="molecule type" value="Genomic_DNA"/>
</dbReference>
<comment type="caution">
    <text evidence="1">The sequence shown here is derived from an EMBL/GenBank/DDBJ whole genome shotgun (WGS) entry which is preliminary data.</text>
</comment>
<organism evidence="1 2">
    <name type="scientific">Rhododendron molle</name>
    <name type="common">Chinese azalea</name>
    <name type="synonym">Azalea mollis</name>
    <dbReference type="NCBI Taxonomy" id="49168"/>
    <lineage>
        <taxon>Eukaryota</taxon>
        <taxon>Viridiplantae</taxon>
        <taxon>Streptophyta</taxon>
        <taxon>Embryophyta</taxon>
        <taxon>Tracheophyta</taxon>
        <taxon>Spermatophyta</taxon>
        <taxon>Magnoliopsida</taxon>
        <taxon>eudicotyledons</taxon>
        <taxon>Gunneridae</taxon>
        <taxon>Pentapetalae</taxon>
        <taxon>asterids</taxon>
        <taxon>Ericales</taxon>
        <taxon>Ericaceae</taxon>
        <taxon>Ericoideae</taxon>
        <taxon>Rhodoreae</taxon>
        <taxon>Rhododendron</taxon>
    </lineage>
</organism>
<proteinExistence type="predicted"/>
<evidence type="ECO:0000313" key="1">
    <source>
        <dbReference type="EMBL" id="KAI8544011.1"/>
    </source>
</evidence>
<dbReference type="Proteomes" id="UP001062846">
    <property type="component" value="Chromosome 8"/>
</dbReference>
<keyword evidence="2" id="KW-1185">Reference proteome</keyword>
<name>A0ACC0MTV9_RHOML</name>
<reference evidence="1" key="1">
    <citation type="submission" date="2022-02" db="EMBL/GenBank/DDBJ databases">
        <title>Plant Genome Project.</title>
        <authorList>
            <person name="Zhang R.-G."/>
        </authorList>
    </citation>
    <scope>NUCLEOTIDE SEQUENCE</scope>
    <source>
        <strain evidence="1">AT1</strain>
    </source>
</reference>
<gene>
    <name evidence="1" type="ORF">RHMOL_Rhmol08G0262000</name>
</gene>